<evidence type="ECO:0000256" key="5">
    <source>
        <dbReference type="ARBA" id="ARBA00015938"/>
    </source>
</evidence>
<dbReference type="Gene3D" id="2.60.40.10">
    <property type="entry name" value="Immunoglobulins"/>
    <property type="match status" value="1"/>
</dbReference>
<dbReference type="STRING" id="264251.FB00_16020"/>
<protein>
    <recommendedName>
        <fullName evidence="5 11">Malto-oligosyltrehalose trehalohydrolase</fullName>
        <ecNumber evidence="4 11">3.2.1.141</ecNumber>
    </recommendedName>
</protein>
<evidence type="ECO:0000259" key="13">
    <source>
        <dbReference type="SMART" id="SM00642"/>
    </source>
</evidence>
<dbReference type="CDD" id="cd11325">
    <property type="entry name" value="AmyAc_GTHase"/>
    <property type="match status" value="1"/>
</dbReference>
<evidence type="ECO:0000256" key="7">
    <source>
        <dbReference type="ARBA" id="ARBA00022801"/>
    </source>
</evidence>
<feature type="compositionally biased region" description="Low complexity" evidence="12">
    <location>
        <begin position="564"/>
        <end position="575"/>
    </location>
</feature>
<dbReference type="EMBL" id="JNBQ01000027">
    <property type="protein sequence ID" value="KLN33727.1"/>
    <property type="molecule type" value="Genomic_DNA"/>
</dbReference>
<gene>
    <name evidence="14" type="ORF">FB00_16020</name>
</gene>
<evidence type="ECO:0000313" key="15">
    <source>
        <dbReference type="Proteomes" id="UP000035265"/>
    </source>
</evidence>
<evidence type="ECO:0000256" key="8">
    <source>
        <dbReference type="ARBA" id="ARBA00023277"/>
    </source>
</evidence>
<dbReference type="GO" id="GO:0005737">
    <property type="term" value="C:cytoplasm"/>
    <property type="evidence" value="ECO:0007669"/>
    <property type="project" value="UniProtKB-SubCell"/>
</dbReference>
<comment type="pathway">
    <text evidence="2">Glycan biosynthesis; trehalose biosynthesis.</text>
</comment>
<dbReference type="EC" id="3.2.1.141" evidence="4 11"/>
<feature type="region of interest" description="Disordered" evidence="12">
    <location>
        <begin position="552"/>
        <end position="575"/>
    </location>
</feature>
<keyword evidence="8" id="KW-0119">Carbohydrate metabolism</keyword>
<feature type="compositionally biased region" description="Pro residues" evidence="12">
    <location>
        <begin position="7"/>
        <end position="22"/>
    </location>
</feature>
<dbReference type="PANTHER" id="PTHR43651">
    <property type="entry name" value="1,4-ALPHA-GLUCAN-BRANCHING ENZYME"/>
    <property type="match status" value="1"/>
</dbReference>
<evidence type="ECO:0000256" key="1">
    <source>
        <dbReference type="ARBA" id="ARBA00004496"/>
    </source>
</evidence>
<comment type="caution">
    <text evidence="14">The sequence shown here is derived from an EMBL/GenBank/DDBJ whole genome shotgun (WGS) entry which is preliminary data.</text>
</comment>
<comment type="similarity">
    <text evidence="3">Belongs to the glycosyl hydrolase 13 family.</text>
</comment>
<dbReference type="SMART" id="SM00642">
    <property type="entry name" value="Aamy"/>
    <property type="match status" value="1"/>
</dbReference>
<evidence type="ECO:0000256" key="12">
    <source>
        <dbReference type="SAM" id="MobiDB-lite"/>
    </source>
</evidence>
<dbReference type="Gene3D" id="1.10.10.760">
    <property type="entry name" value="E-set domains of sugar-utilizing enzymes"/>
    <property type="match status" value="1"/>
</dbReference>
<feature type="region of interest" description="Disordered" evidence="12">
    <location>
        <begin position="1"/>
        <end position="31"/>
    </location>
</feature>
<dbReference type="AlphaFoldDB" id="A0A0H2L0K8"/>
<keyword evidence="6" id="KW-0963">Cytoplasm</keyword>
<dbReference type="Proteomes" id="UP000035265">
    <property type="component" value="Unassembled WGS sequence"/>
</dbReference>
<evidence type="ECO:0000256" key="11">
    <source>
        <dbReference type="NCBIfam" id="TIGR02402"/>
    </source>
</evidence>
<feature type="domain" description="Glycosyl hydrolase family 13 catalytic" evidence="13">
    <location>
        <begin position="113"/>
        <end position="483"/>
    </location>
</feature>
<organism evidence="14 15">
    <name type="scientific">Cellulosimicrobium funkei</name>
    <dbReference type="NCBI Taxonomy" id="264251"/>
    <lineage>
        <taxon>Bacteria</taxon>
        <taxon>Bacillati</taxon>
        <taxon>Actinomycetota</taxon>
        <taxon>Actinomycetes</taxon>
        <taxon>Micrococcales</taxon>
        <taxon>Promicromonosporaceae</taxon>
        <taxon>Cellulosimicrobium</taxon>
    </lineage>
</organism>
<dbReference type="InterPro" id="IPR006047">
    <property type="entry name" value="GH13_cat_dom"/>
</dbReference>
<dbReference type="Pfam" id="PF00128">
    <property type="entry name" value="Alpha-amylase"/>
    <property type="match status" value="1"/>
</dbReference>
<dbReference type="PATRIC" id="fig|264251.5.peg.3261"/>
<dbReference type="InterPro" id="IPR044901">
    <property type="entry name" value="Trehalose_TreZ_E-set_sf"/>
</dbReference>
<evidence type="ECO:0000256" key="6">
    <source>
        <dbReference type="ARBA" id="ARBA00022490"/>
    </source>
</evidence>
<evidence type="ECO:0000256" key="9">
    <source>
        <dbReference type="ARBA" id="ARBA00023295"/>
    </source>
</evidence>
<dbReference type="GO" id="GO:0005992">
    <property type="term" value="P:trehalose biosynthetic process"/>
    <property type="evidence" value="ECO:0007669"/>
    <property type="project" value="UniProtKB-UniRule"/>
</dbReference>
<dbReference type="Gene3D" id="3.20.20.80">
    <property type="entry name" value="Glycosidases"/>
    <property type="match status" value="1"/>
</dbReference>
<sequence>MTTDPTTPTPGAPAPRVPPPRSTPMLSVPGPRPLVWAPTARGVELLLPEPGSGTFDGAERRPLRLVGAHVPGWWGYDHELPWGTDYGYAVDGGPGRPDPRSPWQPYGVHGPSRTFDAAFAWTDDAWAGRDVRGEVLYELHVGTFTPQGTLDAATDRLDHLVDLGVGAVELLPVAAFGGERGWGYDGVHLYAVHEPYGGPRALQRFVDAAHARGLAVVLDVVYNHLGPSGNYLPEFGPYFTDAHETPWGSAVNLDRPGSREVREWVIDNAERWFVEFHVDALRLDAVHALVDDSPTHLLAELARRVDRVEQELGRPLTLVAESDENDPATVTGVEQGGRGMRAQWADDVHHAVHALLTGERQGYYVDFGSVAVLRKALTGVFVHDGTFSTFRGRTWGHPVPAGADGHAFVVSAQNHDQVGNRAFGDRTSATLDGGGLAAAAALVLVSPFTPLLFMGEEWGASTPWQFFTDHAEPELAEAVRRGRAAEFADHGWTDGAPVPDPQARETRDASVLDWDERDRGEHARLLAWYRALVALRSRPDVRSGDLSVVRVHGPGGVDDDASGEEPSAASAPRGGPAFVVDRRTVAVAVNLGEEPRRLRLALGGTPRVLAAWDPTTSVHRRGVDLPARSVAVLAWV</sequence>
<comment type="subcellular location">
    <subcellularLocation>
        <location evidence="1">Cytoplasm</location>
    </subcellularLocation>
</comment>
<evidence type="ECO:0000313" key="14">
    <source>
        <dbReference type="EMBL" id="KLN33727.1"/>
    </source>
</evidence>
<dbReference type="InterPro" id="IPR014756">
    <property type="entry name" value="Ig_E-set"/>
</dbReference>
<dbReference type="InterPro" id="IPR017853">
    <property type="entry name" value="GH"/>
</dbReference>
<keyword evidence="15" id="KW-1185">Reference proteome</keyword>
<dbReference type="InterPro" id="IPR012768">
    <property type="entry name" value="Trehalose_TreZ"/>
</dbReference>
<reference evidence="14 15" key="1">
    <citation type="submission" date="2014-05" db="EMBL/GenBank/DDBJ databases">
        <title>Cellulosimicrobium funkei U11 genome.</title>
        <authorList>
            <person name="Hu C."/>
            <person name="Gong Y."/>
            <person name="Wan W."/>
            <person name="Jiang M."/>
        </authorList>
    </citation>
    <scope>NUCLEOTIDE SEQUENCE [LARGE SCALE GENOMIC DNA]</scope>
    <source>
        <strain evidence="14 15">U11</strain>
    </source>
</reference>
<evidence type="ECO:0000256" key="2">
    <source>
        <dbReference type="ARBA" id="ARBA00005199"/>
    </source>
</evidence>
<dbReference type="UniPathway" id="UPA00299"/>
<evidence type="ECO:0000256" key="3">
    <source>
        <dbReference type="ARBA" id="ARBA00008061"/>
    </source>
</evidence>
<name>A0A0H2L0K8_9MICO</name>
<comment type="catalytic activity">
    <reaction evidence="10">
        <text>hydrolysis of (1-&gt;4)-alpha-D-glucosidic linkage in 4-alpha-D-[(1-&gt;4)-alpha-D-glucanosyl]n trehalose to yield trehalose and (1-&gt;4)-alpha-D-glucan.</text>
        <dbReference type="EC" id="3.2.1.141"/>
    </reaction>
</comment>
<dbReference type="InterPro" id="IPR013783">
    <property type="entry name" value="Ig-like_fold"/>
</dbReference>
<dbReference type="GO" id="GO:0033942">
    <property type="term" value="F:4-alpha-D-(1-&gt;4)-alpha-D-glucanotrehalose trehalohydrolase activity"/>
    <property type="evidence" value="ECO:0007669"/>
    <property type="project" value="UniProtKB-EC"/>
</dbReference>
<keyword evidence="9" id="KW-0326">Glycosidase</keyword>
<accession>A0A0H2L0K8</accession>
<dbReference type="PANTHER" id="PTHR43651:SF11">
    <property type="entry name" value="MALTO-OLIGOSYLTREHALOSE TREHALOHYDROLASE"/>
    <property type="match status" value="1"/>
</dbReference>
<dbReference type="SUPFAM" id="SSF81296">
    <property type="entry name" value="E set domains"/>
    <property type="match status" value="1"/>
</dbReference>
<dbReference type="SUPFAM" id="SSF51445">
    <property type="entry name" value="(Trans)glycosidases"/>
    <property type="match status" value="1"/>
</dbReference>
<keyword evidence="7 14" id="KW-0378">Hydrolase</keyword>
<evidence type="ECO:0000256" key="10">
    <source>
        <dbReference type="ARBA" id="ARBA00034013"/>
    </source>
</evidence>
<dbReference type="NCBIfam" id="TIGR02402">
    <property type="entry name" value="trehalose_TreZ"/>
    <property type="match status" value="1"/>
</dbReference>
<evidence type="ECO:0000256" key="4">
    <source>
        <dbReference type="ARBA" id="ARBA00012268"/>
    </source>
</evidence>
<proteinExistence type="inferred from homology"/>